<sequence>MFVCTPVTIRNIIHVKMTSSMVFDLPSRLSFFVYNPLRQPVNCVPLYLARFHRRCSHASSLSSVVAIITEFCSPPLLRMGFFVFLSTSLLTSLGGCGGFSLIHVVLCTEHMLMNVLSNYVEVVKHRYLYVVFPTMCPNFKQQKYHI</sequence>
<keyword evidence="1" id="KW-0812">Transmembrane</keyword>
<organism evidence="2 3">
    <name type="scientific">Clonorchis sinensis</name>
    <name type="common">Chinese liver fluke</name>
    <dbReference type="NCBI Taxonomy" id="79923"/>
    <lineage>
        <taxon>Eukaryota</taxon>
        <taxon>Metazoa</taxon>
        <taxon>Spiralia</taxon>
        <taxon>Lophotrochozoa</taxon>
        <taxon>Platyhelminthes</taxon>
        <taxon>Trematoda</taxon>
        <taxon>Digenea</taxon>
        <taxon>Opisthorchiida</taxon>
        <taxon>Opisthorchiata</taxon>
        <taxon>Opisthorchiidae</taxon>
        <taxon>Clonorchis</taxon>
    </lineage>
</organism>
<name>A0A8T1MZ45_CLOSI</name>
<dbReference type="AlphaFoldDB" id="A0A8T1MZ45"/>
<gene>
    <name evidence="2" type="ORF">CSKR_203679</name>
</gene>
<comment type="caution">
    <text evidence="2">The sequence shown here is derived from an EMBL/GenBank/DDBJ whole genome shotgun (WGS) entry which is preliminary data.</text>
</comment>
<reference evidence="2 3" key="2">
    <citation type="journal article" date="2021" name="Genomics">
        <title>High-quality reference genome for Clonorchis sinensis.</title>
        <authorList>
            <person name="Young N.D."/>
            <person name="Stroehlein A.J."/>
            <person name="Kinkar L."/>
            <person name="Wang T."/>
            <person name="Sohn W.M."/>
            <person name="Chang B.C.H."/>
            <person name="Kaur P."/>
            <person name="Weisz D."/>
            <person name="Dudchenko O."/>
            <person name="Aiden E.L."/>
            <person name="Korhonen P.K."/>
            <person name="Gasser R.B."/>
        </authorList>
    </citation>
    <scope>NUCLEOTIDE SEQUENCE [LARGE SCALE GENOMIC DNA]</scope>
    <source>
        <strain evidence="2">Cs-k2</strain>
    </source>
</reference>
<dbReference type="Proteomes" id="UP000286415">
    <property type="component" value="Unassembled WGS sequence"/>
</dbReference>
<proteinExistence type="predicted"/>
<keyword evidence="1" id="KW-1133">Transmembrane helix</keyword>
<evidence type="ECO:0000313" key="3">
    <source>
        <dbReference type="Proteomes" id="UP000286415"/>
    </source>
</evidence>
<feature type="transmembrane region" description="Helical" evidence="1">
    <location>
        <begin position="81"/>
        <end position="106"/>
    </location>
</feature>
<evidence type="ECO:0000256" key="1">
    <source>
        <dbReference type="SAM" id="Phobius"/>
    </source>
</evidence>
<protein>
    <submittedName>
        <fullName evidence="2">Uncharacterized protein</fullName>
    </submittedName>
</protein>
<accession>A0A8T1MZ45</accession>
<evidence type="ECO:0000313" key="2">
    <source>
        <dbReference type="EMBL" id="KAG5454647.1"/>
    </source>
</evidence>
<keyword evidence="3" id="KW-1185">Reference proteome</keyword>
<dbReference type="EMBL" id="NIRI02000005">
    <property type="protein sequence ID" value="KAG5454647.1"/>
    <property type="molecule type" value="Genomic_DNA"/>
</dbReference>
<keyword evidence="1" id="KW-0472">Membrane</keyword>
<reference evidence="2 3" key="1">
    <citation type="journal article" date="2018" name="Biotechnol. Adv.">
        <title>Improved genomic resources and new bioinformatic workflow for the carcinogenic parasite Clonorchis sinensis: Biotechnological implications.</title>
        <authorList>
            <person name="Wang D."/>
            <person name="Korhonen P.K."/>
            <person name="Gasser R.B."/>
            <person name="Young N.D."/>
        </authorList>
    </citation>
    <scope>NUCLEOTIDE SEQUENCE [LARGE SCALE GENOMIC DNA]</scope>
    <source>
        <strain evidence="2">Cs-k2</strain>
    </source>
</reference>